<dbReference type="InterPro" id="IPR052895">
    <property type="entry name" value="HetReg/Transcr_Mod"/>
</dbReference>
<dbReference type="RefSeq" id="XP_031888044.2">
    <property type="nucleotide sequence ID" value="XM_032032575.2"/>
</dbReference>
<dbReference type="PANTHER" id="PTHR24148">
    <property type="entry name" value="ANKYRIN REPEAT DOMAIN-CONTAINING PROTEIN 39 HOMOLOG-RELATED"/>
    <property type="match status" value="1"/>
</dbReference>
<reference evidence="2 3" key="2">
    <citation type="submission" date="2020-04" db="EMBL/GenBank/DDBJ databases">
        <title>Genome sequencing and assembly of multiple isolates from the Colletotrichum gloeosporioides species complex.</title>
        <authorList>
            <person name="Gan P."/>
            <person name="Shirasu K."/>
        </authorList>
    </citation>
    <scope>NUCLEOTIDE SEQUENCE [LARGE SCALE GENOMIC DNA]</scope>
    <source>
        <strain evidence="2 3">Nara gc5</strain>
    </source>
</reference>
<accession>A0A7J6ITV8</accession>
<evidence type="ECO:0000259" key="1">
    <source>
        <dbReference type="Pfam" id="PF06985"/>
    </source>
</evidence>
<comment type="caution">
    <text evidence="2">The sequence shown here is derived from an EMBL/GenBank/DDBJ whole genome shotgun (WGS) entry which is preliminary data.</text>
</comment>
<dbReference type="EMBL" id="ANPB02000006">
    <property type="protein sequence ID" value="KAF4480543.1"/>
    <property type="molecule type" value="Genomic_DNA"/>
</dbReference>
<protein>
    <submittedName>
        <fullName evidence="2">Heterokaryon incompatibility protein 6, OR allele</fullName>
    </submittedName>
</protein>
<dbReference type="AlphaFoldDB" id="A0A7J6ITV8"/>
<organism evidence="2 3">
    <name type="scientific">Colletotrichum fructicola (strain Nara gc5)</name>
    <name type="common">Anthracnose fungus</name>
    <name type="synonym">Colletotrichum gloeosporioides (strain Nara gc5)</name>
    <dbReference type="NCBI Taxonomy" id="1213859"/>
    <lineage>
        <taxon>Eukaryota</taxon>
        <taxon>Fungi</taxon>
        <taxon>Dikarya</taxon>
        <taxon>Ascomycota</taxon>
        <taxon>Pezizomycotina</taxon>
        <taxon>Sordariomycetes</taxon>
        <taxon>Hypocreomycetidae</taxon>
        <taxon>Glomerellales</taxon>
        <taxon>Glomerellaceae</taxon>
        <taxon>Colletotrichum</taxon>
        <taxon>Colletotrichum gloeosporioides species complex</taxon>
    </lineage>
</organism>
<name>A0A7J6ITV8_COLFN</name>
<reference evidence="2 3" key="1">
    <citation type="submission" date="2012-08" db="EMBL/GenBank/DDBJ databases">
        <authorList>
            <person name="Gan P.H.P."/>
            <person name="Ikeda K."/>
            <person name="Irieda H."/>
            <person name="Narusaka M."/>
            <person name="O'Connell R.J."/>
            <person name="Narusaka Y."/>
            <person name="Takano Y."/>
            <person name="Kubo Y."/>
            <person name="Shirasu K."/>
        </authorList>
    </citation>
    <scope>NUCLEOTIDE SEQUENCE [LARGE SCALE GENOMIC DNA]</scope>
    <source>
        <strain evidence="2 3">Nara gc5</strain>
    </source>
</reference>
<dbReference type="InParanoid" id="A0A7J6ITV8"/>
<evidence type="ECO:0000313" key="3">
    <source>
        <dbReference type="Proteomes" id="UP000011096"/>
    </source>
</evidence>
<dbReference type="OrthoDB" id="4794520at2759"/>
<proteinExistence type="predicted"/>
<dbReference type="PANTHER" id="PTHR24148:SF73">
    <property type="entry name" value="HET DOMAIN PROTEIN (AFU_ORTHOLOGUE AFUA_8G01020)"/>
    <property type="match status" value="1"/>
</dbReference>
<dbReference type="GeneID" id="43616618"/>
<dbReference type="Pfam" id="PF06985">
    <property type="entry name" value="HET"/>
    <property type="match status" value="1"/>
</dbReference>
<dbReference type="InterPro" id="IPR010730">
    <property type="entry name" value="HET"/>
</dbReference>
<sequence>MAPYVYEPLTKPTRRDHAFRLLDILPCSAKDEPINVRLRHVRLEDKPQYECLSYCWGDMAQTHEVNIVSENDNDEQVGSIKVRESLHGALARLRDNTKTRTIWADALCINQQDTDERSSQVSIMALVYWNSHKLAIWLGPDPDKQATAAFEALKPISQATWGKTLKLTNEDVDKFDPVVWAGVGRLYDNPWFRRAWVQQEIGLSRSAAFYWGEAEPYGIHDLFGFDICADSQEGGKKAKQIYIRDATAVKSTRNIWLEYGQATQPGWKKGDEFHKFIKSTNFLNLLSKTFYCEATDPRDRIYAFLGHPSARKQDAYSDVESEDYMVTCGGNAAYAPMIIPDYSKTTEEVFLEVARKLFWQHKDLRPLGAVCHTEESLASGMPSWVPLWDNASPWFIPIGAWVSQWKDRASLQSTEQVRIGHRELLVDGAVVATTTQCREWTDALVQETAQKIVPKGGWSKFGYRSRRLMCHTHDGLECLVPDVTKPGDKIAILVGGYSPFVIRHVSESAYKIIGACIVCGWKDNELSRIAERSPNTCSIEAIYF</sequence>
<evidence type="ECO:0000313" key="2">
    <source>
        <dbReference type="EMBL" id="KAF4480543.1"/>
    </source>
</evidence>
<dbReference type="Proteomes" id="UP000011096">
    <property type="component" value="Unassembled WGS sequence"/>
</dbReference>
<gene>
    <name evidence="2" type="primary">het-6-3</name>
    <name evidence="2" type="ORF">CGGC5_v011547</name>
</gene>
<keyword evidence="3" id="KW-1185">Reference proteome</keyword>
<feature type="domain" description="Heterokaryon incompatibility" evidence="1">
    <location>
        <begin position="49"/>
        <end position="200"/>
    </location>
</feature>